<keyword evidence="1" id="KW-0175">Coiled coil</keyword>
<dbReference type="Proteomes" id="UP000029964">
    <property type="component" value="Unassembled WGS sequence"/>
</dbReference>
<proteinExistence type="predicted"/>
<name>A0A086TB01_HAPC1</name>
<evidence type="ECO:0000313" key="2">
    <source>
        <dbReference type="EMBL" id="KFH46533.1"/>
    </source>
</evidence>
<dbReference type="HOGENOM" id="CLU_2262920_0_0_1"/>
<accession>A0A086TB01</accession>
<evidence type="ECO:0000313" key="3">
    <source>
        <dbReference type="Proteomes" id="UP000029964"/>
    </source>
</evidence>
<gene>
    <name evidence="2" type="ORF">ACRE_026030</name>
</gene>
<keyword evidence="3" id="KW-1185">Reference proteome</keyword>
<organism evidence="2 3">
    <name type="scientific">Hapsidospora chrysogenum (strain ATCC 11550 / CBS 779.69 / DSM 880 / IAM 14645 / JCM 23072 / IMI 49137)</name>
    <name type="common">Acremonium chrysogenum</name>
    <dbReference type="NCBI Taxonomy" id="857340"/>
    <lineage>
        <taxon>Eukaryota</taxon>
        <taxon>Fungi</taxon>
        <taxon>Dikarya</taxon>
        <taxon>Ascomycota</taxon>
        <taxon>Pezizomycotina</taxon>
        <taxon>Sordariomycetes</taxon>
        <taxon>Hypocreomycetidae</taxon>
        <taxon>Hypocreales</taxon>
        <taxon>Bionectriaceae</taxon>
        <taxon>Hapsidospora</taxon>
    </lineage>
</organism>
<feature type="coiled-coil region" evidence="1">
    <location>
        <begin position="44"/>
        <end position="78"/>
    </location>
</feature>
<reference evidence="3" key="1">
    <citation type="journal article" date="2014" name="Genome Announc.">
        <title>Genome sequence and annotation of Acremonium chrysogenum, producer of the beta-lactam antibiotic cephalosporin C.</title>
        <authorList>
            <person name="Terfehr D."/>
            <person name="Dahlmann T.A."/>
            <person name="Specht T."/>
            <person name="Zadra I."/>
            <person name="Kuernsteiner H."/>
            <person name="Kueck U."/>
        </authorList>
    </citation>
    <scope>NUCLEOTIDE SEQUENCE [LARGE SCALE GENOMIC DNA]</scope>
    <source>
        <strain evidence="3">ATCC 11550 / CBS 779.69 / DSM 880 / IAM 14645 / JCM 23072 / IMI 49137</strain>
    </source>
</reference>
<evidence type="ECO:0000256" key="1">
    <source>
        <dbReference type="SAM" id="Coils"/>
    </source>
</evidence>
<comment type="caution">
    <text evidence="2">The sequence shown here is derived from an EMBL/GenBank/DDBJ whole genome shotgun (WGS) entry which is preliminary data.</text>
</comment>
<sequence length="103" mass="11961">MTSPCRSLARATRQRLTSPTILTAFRSFRSAPHPYISDPQLYLAYAYHRQIVELRQRLEDLERKMEEAFTLARRRKAEVDGRYSDDEGLKACTWHCDANAVGQ</sequence>
<dbReference type="AlphaFoldDB" id="A0A086TB01"/>
<dbReference type="EMBL" id="JPKY01000018">
    <property type="protein sequence ID" value="KFH46533.1"/>
    <property type="molecule type" value="Genomic_DNA"/>
</dbReference>
<protein>
    <submittedName>
        <fullName evidence="2">Uncharacterized protein</fullName>
    </submittedName>
</protein>